<feature type="domain" description="Glucose-methanol-choline oxidoreductase N-terminal" evidence="6">
    <location>
        <begin position="65"/>
        <end position="206"/>
    </location>
</feature>
<dbReference type="InterPro" id="IPR036188">
    <property type="entry name" value="FAD/NAD-bd_sf"/>
</dbReference>
<feature type="region of interest" description="Disordered" evidence="5">
    <location>
        <begin position="206"/>
        <end position="233"/>
    </location>
</feature>
<comment type="similarity">
    <text evidence="1">Belongs to the GMC oxidoreductase family.</text>
</comment>
<dbReference type="EMBL" id="CP121308">
    <property type="protein sequence ID" value="WFP89461.1"/>
    <property type="molecule type" value="Genomic_DNA"/>
</dbReference>
<dbReference type="InterPro" id="IPR000172">
    <property type="entry name" value="GMC_OxRdtase_N"/>
</dbReference>
<dbReference type="RefSeq" id="WP_208870269.1">
    <property type="nucleotide sequence ID" value="NZ_CP015880.1"/>
</dbReference>
<dbReference type="Gene3D" id="3.50.50.60">
    <property type="entry name" value="FAD/NAD(P)-binding domain"/>
    <property type="match status" value="1"/>
</dbReference>
<evidence type="ECO:0000313" key="8">
    <source>
        <dbReference type="Proteomes" id="UP001214094"/>
    </source>
</evidence>
<dbReference type="GeneID" id="63549437"/>
<keyword evidence="4" id="KW-0560">Oxidoreductase</keyword>
<keyword evidence="3" id="KW-0274">FAD</keyword>
<dbReference type="Proteomes" id="UP001214094">
    <property type="component" value="Chromosome"/>
</dbReference>
<dbReference type="SUPFAM" id="SSF51905">
    <property type="entry name" value="FAD/NAD(P)-binding domain"/>
    <property type="match status" value="1"/>
</dbReference>
<evidence type="ECO:0000256" key="4">
    <source>
        <dbReference type="ARBA" id="ARBA00023002"/>
    </source>
</evidence>
<evidence type="ECO:0000256" key="1">
    <source>
        <dbReference type="ARBA" id="ARBA00010790"/>
    </source>
</evidence>
<keyword evidence="2" id="KW-0285">Flavoprotein</keyword>
<organism evidence="7 8">
    <name type="scientific">Ensifer adhaerens</name>
    <name type="common">Sinorhizobium morelense</name>
    <dbReference type="NCBI Taxonomy" id="106592"/>
    <lineage>
        <taxon>Bacteria</taxon>
        <taxon>Pseudomonadati</taxon>
        <taxon>Pseudomonadota</taxon>
        <taxon>Alphaproteobacteria</taxon>
        <taxon>Hyphomicrobiales</taxon>
        <taxon>Rhizobiaceae</taxon>
        <taxon>Sinorhizobium/Ensifer group</taxon>
        <taxon>Ensifer</taxon>
    </lineage>
</organism>
<keyword evidence="8" id="KW-1185">Reference proteome</keyword>
<dbReference type="PANTHER" id="PTHR46056:SF12">
    <property type="entry name" value="LONG-CHAIN-ALCOHOL OXIDASE"/>
    <property type="match status" value="1"/>
</dbReference>
<sequence length="233" mass="25154">MNLQPEHLLAPERLAPDIIVIGSGPGGAVTATRCAEAGKSVLMIEEGPHLALESAPHFSREEILQKYRNAGINIGFGATKIAYVEGCCVGGGSEINRGLYHRTPQAVLDRWRRDYRVDALTLEELTPHFDACEAVARVEYLPGPAPQLSTRLDEGAQRLGWSSLEVPRLFAYAAAGAGGSPGRKQSMSATFVPRFLDAGGMLLADTRPSLPMRTGSGRCMRAARDRRARARSN</sequence>
<reference evidence="7 8" key="1">
    <citation type="submission" date="2023-03" db="EMBL/GenBank/DDBJ databases">
        <title>Comparative genome and transcriptome analysis combination mining strategies for increasing vitamin B12 production of Ensifer adhaerens strain.</title>
        <authorList>
            <person name="Yongheng L."/>
        </authorList>
    </citation>
    <scope>NUCLEOTIDE SEQUENCE [LARGE SCALE GENOMIC DNA]</scope>
    <source>
        <strain evidence="7 8">Casida A-T305</strain>
    </source>
</reference>
<evidence type="ECO:0000256" key="5">
    <source>
        <dbReference type="SAM" id="MobiDB-lite"/>
    </source>
</evidence>
<dbReference type="Pfam" id="PF00732">
    <property type="entry name" value="GMC_oxred_N"/>
    <property type="match status" value="1"/>
</dbReference>
<dbReference type="PANTHER" id="PTHR46056">
    <property type="entry name" value="LONG-CHAIN-ALCOHOL OXIDASE"/>
    <property type="match status" value="1"/>
</dbReference>
<evidence type="ECO:0000259" key="6">
    <source>
        <dbReference type="Pfam" id="PF00732"/>
    </source>
</evidence>
<name>A0ABY8HBK9_ENSAD</name>
<feature type="compositionally biased region" description="Basic residues" evidence="5">
    <location>
        <begin position="224"/>
        <end position="233"/>
    </location>
</feature>
<protein>
    <submittedName>
        <fullName evidence="7">GMC family oxidoreductase N-terminal domain-containing protein</fullName>
    </submittedName>
</protein>
<proteinExistence type="inferred from homology"/>
<gene>
    <name evidence="7" type="ORF">P4B07_12875</name>
</gene>
<evidence type="ECO:0000256" key="2">
    <source>
        <dbReference type="ARBA" id="ARBA00022630"/>
    </source>
</evidence>
<dbReference type="Pfam" id="PF13450">
    <property type="entry name" value="NAD_binding_8"/>
    <property type="match status" value="1"/>
</dbReference>
<evidence type="ECO:0000256" key="3">
    <source>
        <dbReference type="ARBA" id="ARBA00022827"/>
    </source>
</evidence>
<accession>A0ABY8HBK9</accession>
<evidence type="ECO:0000313" key="7">
    <source>
        <dbReference type="EMBL" id="WFP89461.1"/>
    </source>
</evidence>